<evidence type="ECO:0000313" key="2">
    <source>
        <dbReference type="Proteomes" id="UP001152795"/>
    </source>
</evidence>
<dbReference type="OrthoDB" id="5952771at2759"/>
<name>A0A7D9IGP1_PARCT</name>
<proteinExistence type="predicted"/>
<dbReference type="AlphaFoldDB" id="A0A7D9IGP1"/>
<keyword evidence="2" id="KW-1185">Reference proteome</keyword>
<reference evidence="1" key="1">
    <citation type="submission" date="2020-04" db="EMBL/GenBank/DDBJ databases">
        <authorList>
            <person name="Alioto T."/>
            <person name="Alioto T."/>
            <person name="Gomez Garrido J."/>
        </authorList>
    </citation>
    <scope>NUCLEOTIDE SEQUENCE</scope>
    <source>
        <strain evidence="1">A484AB</strain>
    </source>
</reference>
<dbReference type="Proteomes" id="UP001152795">
    <property type="component" value="Unassembled WGS sequence"/>
</dbReference>
<gene>
    <name evidence="1" type="ORF">PACLA_8A087681</name>
</gene>
<comment type="caution">
    <text evidence="1">The sequence shown here is derived from an EMBL/GenBank/DDBJ whole genome shotgun (WGS) entry which is preliminary data.</text>
</comment>
<accession>A0A7D9IGP1</accession>
<dbReference type="EMBL" id="CACRXK020005514">
    <property type="protein sequence ID" value="CAB4006460.1"/>
    <property type="molecule type" value="Genomic_DNA"/>
</dbReference>
<organism evidence="1 2">
    <name type="scientific">Paramuricea clavata</name>
    <name type="common">Red gorgonian</name>
    <name type="synonym">Violescent sea-whip</name>
    <dbReference type="NCBI Taxonomy" id="317549"/>
    <lineage>
        <taxon>Eukaryota</taxon>
        <taxon>Metazoa</taxon>
        <taxon>Cnidaria</taxon>
        <taxon>Anthozoa</taxon>
        <taxon>Octocorallia</taxon>
        <taxon>Malacalcyonacea</taxon>
        <taxon>Plexauridae</taxon>
        <taxon>Paramuricea</taxon>
    </lineage>
</organism>
<sequence length="209" mass="23671">MPLNYAVSITPLLQMINVAHEVRHIAFADELSGAGRLVQLRSRWDNIVSHGPLLGYYPRADKSWLIVKPDLLVAAEEIFAGADVRISTDGHKYLGGYFGSEQGKNEYIRSLLERWSNQLRVLSDMRSMSLKQPTLPSCPDSVTDLPTISARFQIFNINCSRLTTSSTLNCFLQSRPAEIFPCKIVSYLRCQHFWESWHTHSLGYVCHGV</sequence>
<evidence type="ECO:0000313" key="1">
    <source>
        <dbReference type="EMBL" id="CAB4006460.1"/>
    </source>
</evidence>
<protein>
    <submittedName>
        <fullName evidence="1">Uncharacterized protein</fullName>
    </submittedName>
</protein>